<dbReference type="GO" id="GO:0006629">
    <property type="term" value="P:lipid metabolic process"/>
    <property type="evidence" value="ECO:0007669"/>
    <property type="project" value="UniProtKB-KW"/>
</dbReference>
<dbReference type="SUPFAM" id="SSF55729">
    <property type="entry name" value="Acyl-CoA N-acyltransferases (Nat)"/>
    <property type="match status" value="1"/>
</dbReference>
<evidence type="ECO:0000256" key="4">
    <source>
        <dbReference type="ARBA" id="ARBA00023098"/>
    </source>
</evidence>
<dbReference type="Gene3D" id="3.40.630.30">
    <property type="match status" value="1"/>
</dbReference>
<dbReference type="EMBL" id="MN079085">
    <property type="protein sequence ID" value="QEA04575.1"/>
    <property type="molecule type" value="Genomic_DNA"/>
</dbReference>
<sequence>MAATTLSRRETGRFTVDWADTPEAVEACQRLRYRVFAEELGASVHAATPGLETDRYDRWCRHLMVRDNASGEVVACSRLLDDHTARMAGGFYSEAEFDMGFVGDLPGRIMELGRTCVDPAYRRGASIATLWSGLAGHIVDAGYDYLIGCASIPAGDGGLATEALMRRLRSRHMAPEPMRVRPRHGMPALPEGDPVTMATRVPPLLKAYLSLGARICGEPCWDPDFRVADVFIIVDTQALSARYVRRFLGIDGTAIPHAASA</sequence>
<reference evidence="6" key="1">
    <citation type="submission" date="2019-06" db="EMBL/GenBank/DDBJ databases">
        <authorList>
            <person name="Murdoch R.W."/>
            <person name="Fathepure B."/>
        </authorList>
    </citation>
    <scope>NUCLEOTIDE SEQUENCE</scope>
</reference>
<accession>A0A5B8RCS1</accession>
<name>A0A5B8RCS1_9ZZZZ</name>
<keyword evidence="2" id="KW-0444">Lipid biosynthesis</keyword>
<dbReference type="AlphaFoldDB" id="A0A5B8RCS1"/>
<dbReference type="InterPro" id="IPR016181">
    <property type="entry name" value="Acyl_CoA_acyltransferase"/>
</dbReference>
<protein>
    <recommendedName>
        <fullName evidence="7">Hemolysin</fullName>
    </recommendedName>
</protein>
<evidence type="ECO:0000256" key="3">
    <source>
        <dbReference type="ARBA" id="ARBA00022679"/>
    </source>
</evidence>
<organism evidence="6">
    <name type="scientific">uncultured organism</name>
    <dbReference type="NCBI Taxonomy" id="155900"/>
    <lineage>
        <taxon>unclassified sequences</taxon>
        <taxon>environmental samples</taxon>
    </lineage>
</organism>
<dbReference type="InterPro" id="IPR052351">
    <property type="entry name" value="Ornithine_N-alpha-AT"/>
</dbReference>
<evidence type="ECO:0000256" key="1">
    <source>
        <dbReference type="ARBA" id="ARBA00005189"/>
    </source>
</evidence>
<evidence type="ECO:0008006" key="7">
    <source>
        <dbReference type="Google" id="ProtNLM"/>
    </source>
</evidence>
<gene>
    <name evidence="6" type="ORF">KBTEX_00883</name>
</gene>
<evidence type="ECO:0000256" key="2">
    <source>
        <dbReference type="ARBA" id="ARBA00022516"/>
    </source>
</evidence>
<comment type="pathway">
    <text evidence="1">Lipid metabolism.</text>
</comment>
<dbReference type="PANTHER" id="PTHR37323:SF1">
    <property type="entry name" value="L-ORNITHINE N(ALPHA)-ACYLTRANSFERASE"/>
    <property type="match status" value="1"/>
</dbReference>
<dbReference type="Pfam" id="PF13444">
    <property type="entry name" value="Acetyltransf_5"/>
    <property type="match status" value="1"/>
</dbReference>
<evidence type="ECO:0000313" key="6">
    <source>
        <dbReference type="EMBL" id="QEA04575.1"/>
    </source>
</evidence>
<dbReference type="PANTHER" id="PTHR37323">
    <property type="entry name" value="GCN5-RELATED N-ACETYLTRANSFERASE"/>
    <property type="match status" value="1"/>
</dbReference>
<keyword evidence="5" id="KW-0012">Acyltransferase</keyword>
<dbReference type="GO" id="GO:0016746">
    <property type="term" value="F:acyltransferase activity"/>
    <property type="evidence" value="ECO:0007669"/>
    <property type="project" value="UniProtKB-KW"/>
</dbReference>
<keyword evidence="4" id="KW-0443">Lipid metabolism</keyword>
<keyword evidence="3" id="KW-0808">Transferase</keyword>
<proteinExistence type="predicted"/>
<evidence type="ECO:0000256" key="5">
    <source>
        <dbReference type="ARBA" id="ARBA00023315"/>
    </source>
</evidence>